<protein>
    <submittedName>
        <fullName evidence="2">Uncharacterized protein</fullName>
    </submittedName>
</protein>
<feature type="compositionally biased region" description="Pro residues" evidence="1">
    <location>
        <begin position="37"/>
        <end position="57"/>
    </location>
</feature>
<name>A0A7R9I5Q3_9NEOP</name>
<feature type="compositionally biased region" description="Polar residues" evidence="1">
    <location>
        <begin position="17"/>
        <end position="33"/>
    </location>
</feature>
<dbReference type="EMBL" id="OD570010">
    <property type="protein sequence ID" value="CAD7448438.1"/>
    <property type="molecule type" value="Genomic_DNA"/>
</dbReference>
<accession>A0A7R9I5Q3</accession>
<dbReference type="AlphaFoldDB" id="A0A7R9I5Q3"/>
<feature type="region of interest" description="Disordered" evidence="1">
    <location>
        <begin position="17"/>
        <end position="83"/>
    </location>
</feature>
<sequence>MCCVQFPQRGCRGRVAQASTNLQSSTPSTTTFHDATAPPPESPVYPPPESPEYPPPESSVYLTSEYSQPESPACSPPTEKEGSYSKLSNLIRHKHQCHQTPPNPAHQDACWDEEVLCSALDQIEKEKYNRVKCLNELEKNKSYSAVLSEETSNEPNVIVLEDVGRDLTFLRVLEGTLALALRGLYVRDLDGESHAVRSHGDWRQLLP</sequence>
<evidence type="ECO:0000256" key="1">
    <source>
        <dbReference type="SAM" id="MobiDB-lite"/>
    </source>
</evidence>
<evidence type="ECO:0000313" key="2">
    <source>
        <dbReference type="EMBL" id="CAD7448438.1"/>
    </source>
</evidence>
<gene>
    <name evidence="2" type="ORF">TBIB3V08_LOCUS10725</name>
</gene>
<reference evidence="2" key="1">
    <citation type="submission" date="2020-11" db="EMBL/GenBank/DDBJ databases">
        <authorList>
            <person name="Tran Van P."/>
        </authorList>
    </citation>
    <scope>NUCLEOTIDE SEQUENCE</scope>
</reference>
<proteinExistence type="predicted"/>
<organism evidence="2">
    <name type="scientific">Timema bartmani</name>
    <dbReference type="NCBI Taxonomy" id="61472"/>
    <lineage>
        <taxon>Eukaryota</taxon>
        <taxon>Metazoa</taxon>
        <taxon>Ecdysozoa</taxon>
        <taxon>Arthropoda</taxon>
        <taxon>Hexapoda</taxon>
        <taxon>Insecta</taxon>
        <taxon>Pterygota</taxon>
        <taxon>Neoptera</taxon>
        <taxon>Polyneoptera</taxon>
        <taxon>Phasmatodea</taxon>
        <taxon>Timematodea</taxon>
        <taxon>Timematoidea</taxon>
        <taxon>Timematidae</taxon>
        <taxon>Timema</taxon>
    </lineage>
</organism>